<sequence length="200" mass="23478">MILVCNNIPKFKEGIEDAFVQRIVLFEFLNQFRGTDKQNPNLENEILEEPEEMEWLIYNGINAYKEMIQGNGDFKARIDEDETRKLLGKHINPIPYILNQLVSYSKEDTTMEEPIPTVELNNLIQYVAKIEGLAITKINDSEQINPHYLASQIRATFELDNKWTTKPQYVAQIEKSVNTYPQLYKKPQYNNWLEKMNNDT</sequence>
<dbReference type="Proteomes" id="UP000067738">
    <property type="component" value="Chromosome"/>
</dbReference>
<reference evidence="1 2" key="1">
    <citation type="submission" date="2015-04" db="EMBL/GenBank/DDBJ databases">
        <title>The complete genome sequence of the rumen methanogen Methanobrevibacter millerae SM9.</title>
        <authorList>
            <person name="Leahy S.C."/>
            <person name="Kelly W.J."/>
            <person name="Pacheco D.M."/>
            <person name="Li D."/>
            <person name="Altermann E."/>
            <person name="Attwood G.T."/>
        </authorList>
    </citation>
    <scope>NUCLEOTIDE SEQUENCE [LARGE SCALE GENOMIC DNA]</scope>
    <source>
        <strain evidence="1 2">SM9</strain>
    </source>
</reference>
<dbReference type="GeneID" id="26735180"/>
<evidence type="ECO:0000313" key="2">
    <source>
        <dbReference type="Proteomes" id="UP000067738"/>
    </source>
</evidence>
<keyword evidence="2" id="KW-1185">Reference proteome</keyword>
<name>A0A0U3E6Y1_9EURY</name>
<gene>
    <name evidence="1" type="ORF">sm9_0199</name>
</gene>
<dbReference type="RefSeq" id="WP_058738365.1">
    <property type="nucleotide sequence ID" value="NZ_CP011266.1"/>
</dbReference>
<organism evidence="1 2">
    <name type="scientific">Methanobrevibacter millerae</name>
    <dbReference type="NCBI Taxonomy" id="230361"/>
    <lineage>
        <taxon>Archaea</taxon>
        <taxon>Methanobacteriati</taxon>
        <taxon>Methanobacteriota</taxon>
        <taxon>Methanomada group</taxon>
        <taxon>Methanobacteria</taxon>
        <taxon>Methanobacteriales</taxon>
        <taxon>Methanobacteriaceae</taxon>
        <taxon>Methanobrevibacter</taxon>
    </lineage>
</organism>
<evidence type="ECO:0000313" key="1">
    <source>
        <dbReference type="EMBL" id="ALT68008.1"/>
    </source>
</evidence>
<dbReference type="KEGG" id="mmil:sm9_0199"/>
<dbReference type="AlphaFoldDB" id="A0A0U3E6Y1"/>
<accession>A0A0U3E6Y1</accession>
<dbReference type="EMBL" id="CP011266">
    <property type="protein sequence ID" value="ALT68008.1"/>
    <property type="molecule type" value="Genomic_DNA"/>
</dbReference>
<protein>
    <submittedName>
        <fullName evidence="1">Uncharacterized protein</fullName>
    </submittedName>
</protein>
<proteinExistence type="predicted"/>
<dbReference type="PATRIC" id="fig|230361.4.peg.200"/>